<dbReference type="EMBL" id="SWCJ01000004">
    <property type="protein sequence ID" value="TKB56173.1"/>
    <property type="molecule type" value="Genomic_DNA"/>
</dbReference>
<evidence type="ECO:0000256" key="4">
    <source>
        <dbReference type="SAM" id="Coils"/>
    </source>
</evidence>
<gene>
    <name evidence="7" type="ORF">FCL42_08130</name>
</gene>
<dbReference type="Proteomes" id="UP000305675">
    <property type="component" value="Unassembled WGS sequence"/>
</dbReference>
<protein>
    <recommendedName>
        <fullName evidence="2">diguanylate cyclase</fullName>
        <ecNumber evidence="2">2.7.7.65</ecNumber>
    </recommendedName>
</protein>
<accession>A0A4U1BU46</accession>
<feature type="transmembrane region" description="Helical" evidence="5">
    <location>
        <begin position="142"/>
        <end position="163"/>
    </location>
</feature>
<feature type="transmembrane region" description="Helical" evidence="5">
    <location>
        <begin position="36"/>
        <end position="56"/>
    </location>
</feature>
<dbReference type="GO" id="GO:0052621">
    <property type="term" value="F:diguanylate cyclase activity"/>
    <property type="evidence" value="ECO:0007669"/>
    <property type="project" value="UniProtKB-EC"/>
</dbReference>
<evidence type="ECO:0000256" key="5">
    <source>
        <dbReference type="SAM" id="Phobius"/>
    </source>
</evidence>
<comment type="catalytic activity">
    <reaction evidence="3">
        <text>2 GTP = 3',3'-c-di-GMP + 2 diphosphate</text>
        <dbReference type="Rhea" id="RHEA:24898"/>
        <dbReference type="ChEBI" id="CHEBI:33019"/>
        <dbReference type="ChEBI" id="CHEBI:37565"/>
        <dbReference type="ChEBI" id="CHEBI:58805"/>
        <dbReference type="EC" id="2.7.7.65"/>
    </reaction>
</comment>
<dbReference type="Pfam" id="PF00990">
    <property type="entry name" value="GGDEF"/>
    <property type="match status" value="1"/>
</dbReference>
<evidence type="ECO:0000256" key="3">
    <source>
        <dbReference type="ARBA" id="ARBA00034247"/>
    </source>
</evidence>
<dbReference type="SUPFAM" id="SSF55073">
    <property type="entry name" value="Nucleotide cyclase"/>
    <property type="match status" value="1"/>
</dbReference>
<feature type="transmembrane region" description="Helical" evidence="5">
    <location>
        <begin position="100"/>
        <end position="130"/>
    </location>
</feature>
<evidence type="ECO:0000259" key="6">
    <source>
        <dbReference type="PROSITE" id="PS50887"/>
    </source>
</evidence>
<dbReference type="PANTHER" id="PTHR45138">
    <property type="entry name" value="REGULATORY COMPONENTS OF SENSORY TRANSDUCTION SYSTEM"/>
    <property type="match status" value="1"/>
</dbReference>
<dbReference type="Gene3D" id="3.30.70.270">
    <property type="match status" value="1"/>
</dbReference>
<feature type="coiled-coil region" evidence="4">
    <location>
        <begin position="280"/>
        <end position="342"/>
    </location>
</feature>
<dbReference type="PROSITE" id="PS50887">
    <property type="entry name" value="GGDEF"/>
    <property type="match status" value="1"/>
</dbReference>
<dbReference type="SMART" id="SM00267">
    <property type="entry name" value="GGDEF"/>
    <property type="match status" value="1"/>
</dbReference>
<dbReference type="InterPro" id="IPR050469">
    <property type="entry name" value="Diguanylate_Cyclase"/>
</dbReference>
<dbReference type="CDD" id="cd01949">
    <property type="entry name" value="GGDEF"/>
    <property type="match status" value="1"/>
</dbReference>
<dbReference type="InterPro" id="IPR043128">
    <property type="entry name" value="Rev_trsase/Diguanyl_cyclase"/>
</dbReference>
<evidence type="ECO:0000313" key="8">
    <source>
        <dbReference type="Proteomes" id="UP000305675"/>
    </source>
</evidence>
<dbReference type="EC" id="2.7.7.65" evidence="2"/>
<evidence type="ECO:0000256" key="1">
    <source>
        <dbReference type="ARBA" id="ARBA00001946"/>
    </source>
</evidence>
<dbReference type="FunFam" id="3.30.70.270:FF:000001">
    <property type="entry name" value="Diguanylate cyclase domain protein"/>
    <property type="match status" value="1"/>
</dbReference>
<keyword evidence="8" id="KW-1185">Reference proteome</keyword>
<dbReference type="OrthoDB" id="9812260at2"/>
<feature type="domain" description="GGDEF" evidence="6">
    <location>
        <begin position="217"/>
        <end position="350"/>
    </location>
</feature>
<dbReference type="PANTHER" id="PTHR45138:SF9">
    <property type="entry name" value="DIGUANYLATE CYCLASE DGCM-RELATED"/>
    <property type="match status" value="1"/>
</dbReference>
<dbReference type="NCBIfam" id="TIGR00254">
    <property type="entry name" value="GGDEF"/>
    <property type="match status" value="1"/>
</dbReference>
<keyword evidence="5" id="KW-0812">Transmembrane</keyword>
<organism evidence="7 8">
    <name type="scientific">Ferrimonas aestuarii</name>
    <dbReference type="NCBI Taxonomy" id="2569539"/>
    <lineage>
        <taxon>Bacteria</taxon>
        <taxon>Pseudomonadati</taxon>
        <taxon>Pseudomonadota</taxon>
        <taxon>Gammaproteobacteria</taxon>
        <taxon>Alteromonadales</taxon>
        <taxon>Ferrimonadaceae</taxon>
        <taxon>Ferrimonas</taxon>
    </lineage>
</organism>
<keyword evidence="5" id="KW-1133">Transmembrane helix</keyword>
<proteinExistence type="predicted"/>
<name>A0A4U1BU46_9GAMM</name>
<keyword evidence="5" id="KW-0472">Membrane</keyword>
<feature type="transmembrane region" description="Helical" evidence="5">
    <location>
        <begin position="12"/>
        <end position="30"/>
    </location>
</feature>
<dbReference type="InterPro" id="IPR000160">
    <property type="entry name" value="GGDEF_dom"/>
</dbReference>
<feature type="transmembrane region" description="Helical" evidence="5">
    <location>
        <begin position="68"/>
        <end position="85"/>
    </location>
</feature>
<comment type="cofactor">
    <cofactor evidence="1">
        <name>Mg(2+)</name>
        <dbReference type="ChEBI" id="CHEBI:18420"/>
    </cofactor>
</comment>
<dbReference type="InterPro" id="IPR029787">
    <property type="entry name" value="Nucleotide_cyclase"/>
</dbReference>
<dbReference type="RefSeq" id="WP_136862902.1">
    <property type="nucleotide sequence ID" value="NZ_SWCJ01000004.1"/>
</dbReference>
<dbReference type="AlphaFoldDB" id="A0A4U1BU46"/>
<reference evidence="7 8" key="1">
    <citation type="submission" date="2019-04" db="EMBL/GenBank/DDBJ databases">
        <authorList>
            <person name="Hwang J.C."/>
        </authorList>
    </citation>
    <scope>NUCLEOTIDE SEQUENCE [LARGE SCALE GENOMIC DNA]</scope>
    <source>
        <strain evidence="7 8">IMCC35002</strain>
    </source>
</reference>
<comment type="caution">
    <text evidence="7">The sequence shown here is derived from an EMBL/GenBank/DDBJ whole genome shotgun (WGS) entry which is preliminary data.</text>
</comment>
<keyword evidence="4" id="KW-0175">Coiled coil</keyword>
<evidence type="ECO:0000313" key="7">
    <source>
        <dbReference type="EMBL" id="TKB56173.1"/>
    </source>
</evidence>
<sequence>MVIQPQQLTQQLYPYLIAALLVLGVGQALLIMPSELVWQSGITMVALASLWLLTGLGRWTLTPTYQRIHAIGVGLCLAVHQWLMIEAGSFSAMMLYLSDLLLILTVSLTLFSTPLLGGLVLAPLLLPLTFQLQQTPITAEHGAALMALSLAVVASTFGQRLLLKLNRFTNLQHQHYRQLKSRLSQTTQQDGLTGIANRSRFDQRLHQVVAENRRTKNPLTLVMLDVDYFRSYNEHYGHQEGDRCLKGLAKLILHCSRRQTDIIARYGGEEFAILLPVTDKTGAERLLRQLRSELNQASLTHAHSPISDHVTLSAGVAQWKPGQNAQSLVEQAQNALASAKLEGRNRYVIA</sequence>
<evidence type="ECO:0000256" key="2">
    <source>
        <dbReference type="ARBA" id="ARBA00012528"/>
    </source>
</evidence>